<evidence type="ECO:0000256" key="6">
    <source>
        <dbReference type="ARBA" id="ARBA00023163"/>
    </source>
</evidence>
<evidence type="ECO:0000256" key="7">
    <source>
        <dbReference type="HAMAP-Rule" id="MF_01008"/>
    </source>
</evidence>
<comment type="similarity">
    <text evidence="7">Belongs to the MraZ family.</text>
</comment>
<dbReference type="InterPro" id="IPR037914">
    <property type="entry name" value="SpoVT-AbrB_sf"/>
</dbReference>
<evidence type="ECO:0000313" key="10">
    <source>
        <dbReference type="Proteomes" id="UP001160519"/>
    </source>
</evidence>
<dbReference type="EMBL" id="JAQSDF010000005">
    <property type="protein sequence ID" value="MDI1230156.1"/>
    <property type="molecule type" value="Genomic_DNA"/>
</dbReference>
<proteinExistence type="inferred from homology"/>
<dbReference type="NCBIfam" id="TIGR00242">
    <property type="entry name" value="division/cell wall cluster transcriptional repressor MraZ"/>
    <property type="match status" value="1"/>
</dbReference>
<dbReference type="GO" id="GO:0000976">
    <property type="term" value="F:transcription cis-regulatory region binding"/>
    <property type="evidence" value="ECO:0007669"/>
    <property type="project" value="TreeGrafter"/>
</dbReference>
<dbReference type="InterPro" id="IPR035642">
    <property type="entry name" value="MraZ_N"/>
</dbReference>
<dbReference type="InterPro" id="IPR007159">
    <property type="entry name" value="SpoVT-AbrB_dom"/>
</dbReference>
<keyword evidence="5 7" id="KW-0238">DNA-binding</keyword>
<dbReference type="InterPro" id="IPR003444">
    <property type="entry name" value="MraZ"/>
</dbReference>
<dbReference type="CDD" id="cd16321">
    <property type="entry name" value="MraZ_C"/>
    <property type="match status" value="1"/>
</dbReference>
<keyword evidence="6 7" id="KW-0804">Transcription</keyword>
<name>A0AA43TJD8_9GAMM</name>
<dbReference type="GO" id="GO:0003700">
    <property type="term" value="F:DNA-binding transcription factor activity"/>
    <property type="evidence" value="ECO:0007669"/>
    <property type="project" value="UniProtKB-UniRule"/>
</dbReference>
<comment type="caution">
    <text evidence="9">The sequence shown here is derived from an EMBL/GenBank/DDBJ whole genome shotgun (WGS) entry which is preliminary data.</text>
</comment>
<comment type="subunit">
    <text evidence="7">Forms oligomers.</text>
</comment>
<dbReference type="InterPro" id="IPR020603">
    <property type="entry name" value="MraZ_dom"/>
</dbReference>
<evidence type="ECO:0000256" key="1">
    <source>
        <dbReference type="ARBA" id="ARBA00013860"/>
    </source>
</evidence>
<dbReference type="Pfam" id="PF02381">
    <property type="entry name" value="MraZ"/>
    <property type="match status" value="2"/>
</dbReference>
<dbReference type="InterPro" id="IPR038619">
    <property type="entry name" value="MraZ_sf"/>
</dbReference>
<dbReference type="SUPFAM" id="SSF89447">
    <property type="entry name" value="AbrB/MazE/MraZ-like"/>
    <property type="match status" value="1"/>
</dbReference>
<dbReference type="PROSITE" id="PS51740">
    <property type="entry name" value="SPOVT_ABRB"/>
    <property type="match status" value="2"/>
</dbReference>
<feature type="domain" description="SpoVT-AbrB" evidence="8">
    <location>
        <begin position="87"/>
        <end position="130"/>
    </location>
</feature>
<gene>
    <name evidence="7 9" type="primary">mraZ</name>
    <name evidence="9" type="ORF">PSU93_03280</name>
</gene>
<dbReference type="Proteomes" id="UP001160519">
    <property type="component" value="Unassembled WGS sequence"/>
</dbReference>
<dbReference type="GO" id="GO:2000143">
    <property type="term" value="P:negative regulation of DNA-templated transcription initiation"/>
    <property type="evidence" value="ECO:0007669"/>
    <property type="project" value="TreeGrafter"/>
</dbReference>
<comment type="subcellular location">
    <subcellularLocation>
        <location evidence="7">Cytoplasm</location>
        <location evidence="7">Nucleoid</location>
    </subcellularLocation>
</comment>
<evidence type="ECO:0000259" key="8">
    <source>
        <dbReference type="PROSITE" id="PS51740"/>
    </source>
</evidence>
<dbReference type="PANTHER" id="PTHR34701">
    <property type="entry name" value="TRANSCRIPTIONAL REGULATOR MRAZ"/>
    <property type="match status" value="1"/>
</dbReference>
<keyword evidence="10" id="KW-1185">Reference proteome</keyword>
<keyword evidence="2 7" id="KW-0963">Cytoplasm</keyword>
<dbReference type="Gene3D" id="3.40.1550.20">
    <property type="entry name" value="Transcriptional regulator MraZ domain"/>
    <property type="match status" value="1"/>
</dbReference>
<protein>
    <recommendedName>
        <fullName evidence="1 7">Transcriptional regulator MraZ</fullName>
    </recommendedName>
</protein>
<evidence type="ECO:0000256" key="3">
    <source>
        <dbReference type="ARBA" id="ARBA00022737"/>
    </source>
</evidence>
<reference evidence="9" key="1">
    <citation type="submission" date="2023-01" db="EMBL/GenBank/DDBJ databases">
        <title>Biogeochemical cycle of methane in antarctic sediments.</title>
        <authorList>
            <person name="Roldan D.M."/>
            <person name="Menes R.J."/>
        </authorList>
    </citation>
    <scope>NUCLEOTIDE SEQUENCE [LARGE SCALE GENOMIC DNA]</scope>
    <source>
        <strain evidence="9">K-2018 MAG008</strain>
    </source>
</reference>
<dbReference type="GO" id="GO:0009295">
    <property type="term" value="C:nucleoid"/>
    <property type="evidence" value="ECO:0007669"/>
    <property type="project" value="UniProtKB-SubCell"/>
</dbReference>
<evidence type="ECO:0000313" key="9">
    <source>
        <dbReference type="EMBL" id="MDI1230156.1"/>
    </source>
</evidence>
<dbReference type="AlphaFoldDB" id="A0AA43TJD8"/>
<dbReference type="PANTHER" id="PTHR34701:SF1">
    <property type="entry name" value="TRANSCRIPTIONAL REGULATOR MRAZ"/>
    <property type="match status" value="1"/>
</dbReference>
<evidence type="ECO:0000256" key="4">
    <source>
        <dbReference type="ARBA" id="ARBA00023015"/>
    </source>
</evidence>
<dbReference type="HAMAP" id="MF_01008">
    <property type="entry name" value="MraZ"/>
    <property type="match status" value="1"/>
</dbReference>
<evidence type="ECO:0000256" key="2">
    <source>
        <dbReference type="ARBA" id="ARBA00022490"/>
    </source>
</evidence>
<feature type="domain" description="SpoVT-AbrB" evidence="8">
    <location>
        <begin position="5"/>
        <end position="58"/>
    </location>
</feature>
<keyword evidence="3" id="KW-0677">Repeat</keyword>
<keyword evidence="4 7" id="KW-0805">Transcription regulation</keyword>
<evidence type="ECO:0000256" key="5">
    <source>
        <dbReference type="ARBA" id="ARBA00023125"/>
    </source>
</evidence>
<sequence length="155" mass="17740">MFRGISSINLDSKGRLAIPTRYREELQDCCECQMVVTVAVNERCVGENGCLWLYPMPEWEKLEQTISKLPTLNKMAGKLRRFVIGNASECEMDGQGRLLLPEKLRTFAHVDKKVVLVGQLNKFELWNEQAWGLKETEWLNSDDNEGLEDLGSLSF</sequence>
<dbReference type="InterPro" id="IPR035644">
    <property type="entry name" value="MraZ_C"/>
</dbReference>
<organism evidence="9 10">
    <name type="scientific">Candidatus Methylobacter titanis</name>
    <dbReference type="NCBI Taxonomy" id="3053457"/>
    <lineage>
        <taxon>Bacteria</taxon>
        <taxon>Pseudomonadati</taxon>
        <taxon>Pseudomonadota</taxon>
        <taxon>Gammaproteobacteria</taxon>
        <taxon>Methylococcales</taxon>
        <taxon>Methylococcaceae</taxon>
        <taxon>Methylobacter</taxon>
    </lineage>
</organism>
<accession>A0AA43TJD8</accession>
<dbReference type="CDD" id="cd16320">
    <property type="entry name" value="MraZ_N"/>
    <property type="match status" value="1"/>
</dbReference>
<dbReference type="GO" id="GO:0005737">
    <property type="term" value="C:cytoplasm"/>
    <property type="evidence" value="ECO:0007669"/>
    <property type="project" value="UniProtKB-UniRule"/>
</dbReference>